<dbReference type="InterPro" id="IPR021322">
    <property type="entry name" value="DUF2924"/>
</dbReference>
<sequence>MTQSRSLAARVAALKSMDKAALQNYWVEVFGVKAPHLHIRILRQRLIWRIQELELGGLSDKAKMQLEQLKQQAGKHGKIKNRRIVRPPAGTRIQREYDGECHEVLVLKEGFEYRGQVYRSLSKIARLITGSHWSGPLFFNLRGQ</sequence>
<dbReference type="Pfam" id="PF11149">
    <property type="entry name" value="DUF2924"/>
    <property type="match status" value="1"/>
</dbReference>
<accession>A0ABT3MV87</accession>
<name>A0ABT3MV87_9GAMM</name>
<dbReference type="RefSeq" id="WP_262567880.1">
    <property type="nucleotide sequence ID" value="NZ_JAPFCC010000001.1"/>
</dbReference>
<organism evidence="1 2">
    <name type="scientific">Endozoicomonas gorgoniicola</name>
    <dbReference type="NCBI Taxonomy" id="1234144"/>
    <lineage>
        <taxon>Bacteria</taxon>
        <taxon>Pseudomonadati</taxon>
        <taxon>Pseudomonadota</taxon>
        <taxon>Gammaproteobacteria</taxon>
        <taxon>Oceanospirillales</taxon>
        <taxon>Endozoicomonadaceae</taxon>
        <taxon>Endozoicomonas</taxon>
    </lineage>
</organism>
<dbReference type="EMBL" id="JAPFCC010000001">
    <property type="protein sequence ID" value="MCW7553003.1"/>
    <property type="molecule type" value="Genomic_DNA"/>
</dbReference>
<dbReference type="Proteomes" id="UP001209854">
    <property type="component" value="Unassembled WGS sequence"/>
</dbReference>
<keyword evidence="2" id="KW-1185">Reference proteome</keyword>
<evidence type="ECO:0000313" key="2">
    <source>
        <dbReference type="Proteomes" id="UP001209854"/>
    </source>
</evidence>
<proteinExistence type="predicted"/>
<protein>
    <submittedName>
        <fullName evidence="1">DUF2924 domain-containing protein</fullName>
    </submittedName>
</protein>
<evidence type="ECO:0000313" key="1">
    <source>
        <dbReference type="EMBL" id="MCW7553003.1"/>
    </source>
</evidence>
<gene>
    <name evidence="1" type="ORF">NX722_10190</name>
</gene>
<reference evidence="1 2" key="1">
    <citation type="submission" date="2022-10" db="EMBL/GenBank/DDBJ databases">
        <title>High-quality genome sequences of two octocoral-associated bacteria, Endozoicomonas euniceicola EF212 and Endozoicomonas gorgoniicola PS125.</title>
        <authorList>
            <person name="Chiou Y.-J."/>
            <person name="Chen Y.-H."/>
        </authorList>
    </citation>
    <scope>NUCLEOTIDE SEQUENCE [LARGE SCALE GENOMIC DNA]</scope>
    <source>
        <strain evidence="1 2">PS125</strain>
    </source>
</reference>
<comment type="caution">
    <text evidence="1">The sequence shown here is derived from an EMBL/GenBank/DDBJ whole genome shotgun (WGS) entry which is preliminary data.</text>
</comment>